<dbReference type="OrthoDB" id="343463at2"/>
<dbReference type="SUPFAM" id="SSF49265">
    <property type="entry name" value="Fibronectin type III"/>
    <property type="match status" value="1"/>
</dbReference>
<comment type="caution">
    <text evidence="2">The sequence shown here is derived from an EMBL/GenBank/DDBJ whole genome shotgun (WGS) entry which is preliminary data.</text>
</comment>
<dbReference type="Proteomes" id="UP000298264">
    <property type="component" value="Unassembled WGS sequence"/>
</dbReference>
<evidence type="ECO:0000259" key="1">
    <source>
        <dbReference type="PROSITE" id="PS50853"/>
    </source>
</evidence>
<dbReference type="AlphaFoldDB" id="A0A4R9LM25"/>
<name>A0A4R9LM25_9LEPT</name>
<sequence>MTGLTSGTLYYVRVEARNGVGGVSLLSQEQTVFTTSVPPGTAVSGTYADISAGQGINSSGGYSAAIIDSKSDKLLVITANQANNNKSSLFRCNLDGSNCTHTDISAGQGSMVGFTLSVTFDLLSSKLLVVAGVNLPGLYRCNLDGTNCIYTDISSAQPAGSGGLPFALIDPTSGKLLTVALNSANNEYKPSLFMW</sequence>
<dbReference type="RefSeq" id="WP_135764798.1">
    <property type="nucleotide sequence ID" value="NZ_RQHV01000053.1"/>
</dbReference>
<dbReference type="PROSITE" id="PS50853">
    <property type="entry name" value="FN3"/>
    <property type="match status" value="1"/>
</dbReference>
<gene>
    <name evidence="2" type="ORF">EHS11_12765</name>
</gene>
<evidence type="ECO:0000313" key="3">
    <source>
        <dbReference type="Proteomes" id="UP000298264"/>
    </source>
</evidence>
<organism evidence="2 3">
    <name type="scientific">Leptospira ilyithenensis</name>
    <dbReference type="NCBI Taxonomy" id="2484901"/>
    <lineage>
        <taxon>Bacteria</taxon>
        <taxon>Pseudomonadati</taxon>
        <taxon>Spirochaetota</taxon>
        <taxon>Spirochaetia</taxon>
        <taxon>Leptospirales</taxon>
        <taxon>Leptospiraceae</taxon>
        <taxon>Leptospira</taxon>
    </lineage>
</organism>
<keyword evidence="3" id="KW-1185">Reference proteome</keyword>
<dbReference type="InterPro" id="IPR036116">
    <property type="entry name" value="FN3_sf"/>
</dbReference>
<evidence type="ECO:0000313" key="2">
    <source>
        <dbReference type="EMBL" id="TGN09106.1"/>
    </source>
</evidence>
<dbReference type="CDD" id="cd00063">
    <property type="entry name" value="FN3"/>
    <property type="match status" value="1"/>
</dbReference>
<proteinExistence type="predicted"/>
<accession>A0A4R9LM25</accession>
<dbReference type="SUPFAM" id="SSF63825">
    <property type="entry name" value="YWTD domain"/>
    <property type="match status" value="1"/>
</dbReference>
<feature type="domain" description="Fibronectin type-III" evidence="1">
    <location>
        <begin position="1"/>
        <end position="38"/>
    </location>
</feature>
<protein>
    <submittedName>
        <fullName evidence="2">Fibronectin type III domain-containing protein</fullName>
    </submittedName>
</protein>
<reference evidence="2" key="1">
    <citation type="journal article" date="2019" name="PLoS Negl. Trop. Dis.">
        <title>Revisiting the worldwide diversity of Leptospira species in the environment.</title>
        <authorList>
            <person name="Vincent A.T."/>
            <person name="Schiettekatte O."/>
            <person name="Bourhy P."/>
            <person name="Veyrier F.J."/>
            <person name="Picardeau M."/>
        </authorList>
    </citation>
    <scope>NUCLEOTIDE SEQUENCE [LARGE SCALE GENOMIC DNA]</scope>
    <source>
        <strain evidence="2">201400974</strain>
    </source>
</reference>
<dbReference type="InterPro" id="IPR003961">
    <property type="entry name" value="FN3_dom"/>
</dbReference>
<dbReference type="EMBL" id="RQHV01000053">
    <property type="protein sequence ID" value="TGN09106.1"/>
    <property type="molecule type" value="Genomic_DNA"/>
</dbReference>